<dbReference type="KEGG" id="aon:DEH84_10660"/>
<dbReference type="PRINTS" id="PR00598">
    <property type="entry name" value="HTHMARR"/>
</dbReference>
<dbReference type="InterPro" id="IPR036390">
    <property type="entry name" value="WH_DNA-bd_sf"/>
</dbReference>
<dbReference type="GO" id="GO:0003677">
    <property type="term" value="F:DNA binding"/>
    <property type="evidence" value="ECO:0007669"/>
    <property type="project" value="UniProtKB-KW"/>
</dbReference>
<dbReference type="Gene3D" id="1.10.10.10">
    <property type="entry name" value="Winged helix-like DNA-binding domain superfamily/Winged helix DNA-binding domain"/>
    <property type="match status" value="1"/>
</dbReference>
<keyword evidence="6" id="KW-1185">Reference proteome</keyword>
<dbReference type="PANTHER" id="PTHR33164:SF64">
    <property type="entry name" value="TRANSCRIPTIONAL REGULATOR SLYA"/>
    <property type="match status" value="1"/>
</dbReference>
<evidence type="ECO:0000256" key="1">
    <source>
        <dbReference type="ARBA" id="ARBA00023015"/>
    </source>
</evidence>
<proteinExistence type="predicted"/>
<dbReference type="PROSITE" id="PS50995">
    <property type="entry name" value="HTH_MARR_2"/>
    <property type="match status" value="1"/>
</dbReference>
<dbReference type="RefSeq" id="WP_109036832.1">
    <property type="nucleotide sequence ID" value="NZ_CP029210.1"/>
</dbReference>
<dbReference type="AlphaFoldDB" id="A0A2U8FRZ4"/>
<dbReference type="InterPro" id="IPR036388">
    <property type="entry name" value="WH-like_DNA-bd_sf"/>
</dbReference>
<evidence type="ECO:0000256" key="2">
    <source>
        <dbReference type="ARBA" id="ARBA00023125"/>
    </source>
</evidence>
<dbReference type="SMART" id="SM00347">
    <property type="entry name" value="HTH_MARR"/>
    <property type="match status" value="1"/>
</dbReference>
<dbReference type="EMBL" id="CP029210">
    <property type="protein sequence ID" value="AWI53835.1"/>
    <property type="molecule type" value="Genomic_DNA"/>
</dbReference>
<organism evidence="5 6">
    <name type="scientific">Aquabacterium olei</name>
    <dbReference type="NCBI Taxonomy" id="1296669"/>
    <lineage>
        <taxon>Bacteria</taxon>
        <taxon>Pseudomonadati</taxon>
        <taxon>Pseudomonadota</taxon>
        <taxon>Betaproteobacteria</taxon>
        <taxon>Burkholderiales</taxon>
        <taxon>Aquabacterium</taxon>
    </lineage>
</organism>
<evidence type="ECO:0000313" key="5">
    <source>
        <dbReference type="EMBL" id="AWI53835.1"/>
    </source>
</evidence>
<dbReference type="SUPFAM" id="SSF46785">
    <property type="entry name" value="Winged helix' DNA-binding domain"/>
    <property type="match status" value="1"/>
</dbReference>
<keyword evidence="3" id="KW-0804">Transcription</keyword>
<evidence type="ECO:0000256" key="3">
    <source>
        <dbReference type="ARBA" id="ARBA00023163"/>
    </source>
</evidence>
<reference evidence="5 6" key="1">
    <citation type="submission" date="2018-05" db="EMBL/GenBank/DDBJ databases">
        <title>complete genome sequence of Aquabacterium olei NBRC 110486.</title>
        <authorList>
            <person name="Tang B."/>
            <person name="Chang J."/>
            <person name="Zhang L."/>
            <person name="Yang H."/>
        </authorList>
    </citation>
    <scope>NUCLEOTIDE SEQUENCE [LARGE SCALE GENOMIC DNA]</scope>
    <source>
        <strain evidence="5 6">NBRC 110486</strain>
    </source>
</reference>
<dbReference type="PANTHER" id="PTHR33164">
    <property type="entry name" value="TRANSCRIPTIONAL REGULATOR, MARR FAMILY"/>
    <property type="match status" value="1"/>
</dbReference>
<dbReference type="InterPro" id="IPR000835">
    <property type="entry name" value="HTH_MarR-typ"/>
</dbReference>
<sequence>MPDPQGTPGPCPAPADFYVQDRFSRHESVGYLMRRIMQLLVTEVDHRLQDIGLTNAQWAPLFTIHKIGTTTLAELSRELQTDPGALTRTLDRLEAKGLVRRARSTSDRRVVHLALTPDGEAAMAPVPGVLCEVMNAYLAGFTREEWQTLLEMLRRMQANAVAFRARTDPKGPGTQGG</sequence>
<dbReference type="GO" id="GO:0006950">
    <property type="term" value="P:response to stress"/>
    <property type="evidence" value="ECO:0007669"/>
    <property type="project" value="TreeGrafter"/>
</dbReference>
<keyword evidence="1" id="KW-0805">Transcription regulation</keyword>
<name>A0A2U8FRZ4_9BURK</name>
<feature type="domain" description="HTH marR-type" evidence="4">
    <location>
        <begin position="26"/>
        <end position="158"/>
    </location>
</feature>
<dbReference type="OrthoDB" id="6195716at2"/>
<dbReference type="GO" id="GO:0003700">
    <property type="term" value="F:DNA-binding transcription factor activity"/>
    <property type="evidence" value="ECO:0007669"/>
    <property type="project" value="InterPro"/>
</dbReference>
<dbReference type="Pfam" id="PF01047">
    <property type="entry name" value="MarR"/>
    <property type="match status" value="1"/>
</dbReference>
<keyword evidence="2" id="KW-0238">DNA-binding</keyword>
<accession>A0A2U8FRZ4</accession>
<dbReference type="Proteomes" id="UP000244892">
    <property type="component" value="Chromosome"/>
</dbReference>
<gene>
    <name evidence="5" type="ORF">DEH84_10660</name>
</gene>
<protein>
    <submittedName>
        <fullName evidence="5">MarR family transcriptional regulator</fullName>
    </submittedName>
</protein>
<dbReference type="InterPro" id="IPR023187">
    <property type="entry name" value="Tscrpt_reg_MarR-type_CS"/>
</dbReference>
<evidence type="ECO:0000313" key="6">
    <source>
        <dbReference type="Proteomes" id="UP000244892"/>
    </source>
</evidence>
<dbReference type="PROSITE" id="PS01117">
    <property type="entry name" value="HTH_MARR_1"/>
    <property type="match status" value="1"/>
</dbReference>
<evidence type="ECO:0000259" key="4">
    <source>
        <dbReference type="PROSITE" id="PS50995"/>
    </source>
</evidence>
<dbReference type="InterPro" id="IPR039422">
    <property type="entry name" value="MarR/SlyA-like"/>
</dbReference>